<dbReference type="EMBL" id="UYRU01042320">
    <property type="protein sequence ID" value="VDK74526.1"/>
    <property type="molecule type" value="Genomic_DNA"/>
</dbReference>
<reference evidence="1 2" key="1">
    <citation type="submission" date="2018-11" db="EMBL/GenBank/DDBJ databases">
        <authorList>
            <consortium name="Pathogen Informatics"/>
        </authorList>
    </citation>
    <scope>NUCLEOTIDE SEQUENCE [LARGE SCALE GENOMIC DNA]</scope>
</reference>
<accession>A0A3P6SI75</accession>
<proteinExistence type="predicted"/>
<evidence type="ECO:0000313" key="1">
    <source>
        <dbReference type="EMBL" id="VDK74526.1"/>
    </source>
</evidence>
<dbReference type="AlphaFoldDB" id="A0A3P6SI75"/>
<sequence length="162" mass="18504">MRLKYPLPRQKMAGVVYRKKNSNSVVVAHSKGPGHIFKFTEVEILARGDNRMSRELLESWFTGPQFINKRNDFAFGYCVLINCLSKRISLVGRAGPSNNSDDSEHNFRAITKPASNTDKEILVINKSNAECQDITAPIKTPLGDYRRWTDIYSMQVDDRHEL</sequence>
<evidence type="ECO:0000313" key="2">
    <source>
        <dbReference type="Proteomes" id="UP000281553"/>
    </source>
</evidence>
<gene>
    <name evidence="1" type="ORF">DILT_LOCUS2588</name>
</gene>
<dbReference type="OrthoDB" id="6260682at2759"/>
<organism evidence="1 2">
    <name type="scientific">Dibothriocephalus latus</name>
    <name type="common">Fish tapeworm</name>
    <name type="synonym">Diphyllobothrium latum</name>
    <dbReference type="NCBI Taxonomy" id="60516"/>
    <lineage>
        <taxon>Eukaryota</taxon>
        <taxon>Metazoa</taxon>
        <taxon>Spiralia</taxon>
        <taxon>Lophotrochozoa</taxon>
        <taxon>Platyhelminthes</taxon>
        <taxon>Cestoda</taxon>
        <taxon>Eucestoda</taxon>
        <taxon>Diphyllobothriidea</taxon>
        <taxon>Diphyllobothriidae</taxon>
        <taxon>Dibothriocephalus</taxon>
    </lineage>
</organism>
<dbReference type="Proteomes" id="UP000281553">
    <property type="component" value="Unassembled WGS sequence"/>
</dbReference>
<name>A0A3P6SI75_DIBLA</name>
<keyword evidence="2" id="KW-1185">Reference proteome</keyword>
<protein>
    <submittedName>
        <fullName evidence="1">Uncharacterized protein</fullName>
    </submittedName>
</protein>